<reference evidence="1" key="1">
    <citation type="submission" date="2023-04" db="EMBL/GenBank/DDBJ databases">
        <title>Phytophthora lilii NBRC 32176.</title>
        <authorList>
            <person name="Ichikawa N."/>
            <person name="Sato H."/>
            <person name="Tonouchi N."/>
        </authorList>
    </citation>
    <scope>NUCLEOTIDE SEQUENCE</scope>
    <source>
        <strain evidence="1">NBRC 32176</strain>
    </source>
</reference>
<dbReference type="InterPro" id="IPR002110">
    <property type="entry name" value="Ankyrin_rpt"/>
</dbReference>
<dbReference type="PANTHER" id="PTHR46586">
    <property type="entry name" value="ANKYRIN REPEAT-CONTAINING PROTEIN"/>
    <property type="match status" value="1"/>
</dbReference>
<keyword evidence="2" id="KW-1185">Reference proteome</keyword>
<evidence type="ECO:0000313" key="1">
    <source>
        <dbReference type="EMBL" id="GMF25293.1"/>
    </source>
</evidence>
<protein>
    <submittedName>
        <fullName evidence="1">Unnamed protein product</fullName>
    </submittedName>
</protein>
<proteinExistence type="predicted"/>
<sequence length="527" mass="59365">MLDLVWASSCSRAEARTPWPSLTNYLHSDPDYYQLQFSDSMSVAVDRGDVAIVQWLLAHFVDREVPIRTVTSGLIVKAAKGGHLRILQALWEHRSSNQHNGRCDSTIDDDSVVKQWCSGGFCNAEHCDFELAERLLPPGHCVLDFADDCHHPDIILEMFERDHFRWNAGRAATAMSDLAKSGHLQLMQQLFQLHSPLQENHHAWERAWCDALGSACSSGNLSVVQWLAGHPLCRENMERRLPSWAGLRGRLFCAAVEAGHIEILQYLYDQLSVPQVDRNVLRVSIQNDRARSIRWIVDHNLLTNQEQFGDAVMIALEWGRLEILQILHSLTLTQHDAELERRQAGPTVLKPLAFEEGSGCGMFFCAAKSGNAAVLEWLHANHVPAKCKADYAMDIAASKGHLAAVQWLHVNRGETCTRDAMAWAAQNGHFKMVKWLYTNRPGSRTDAAIAAAIRNGHLQIANWLVPKFPNFKVLSWRRYIFGTDCGFATKLESILFVEQCTQASVPRHYGKASEIFIQTRCGGRSRQ</sequence>
<dbReference type="PANTHER" id="PTHR46586:SF3">
    <property type="entry name" value="ANKYRIN REPEAT-CONTAINING PROTEIN"/>
    <property type="match status" value="1"/>
</dbReference>
<gene>
    <name evidence="1" type="ORF">Plil01_001042000</name>
</gene>
<dbReference type="Pfam" id="PF12796">
    <property type="entry name" value="Ank_2"/>
    <property type="match status" value="1"/>
</dbReference>
<dbReference type="Gene3D" id="1.25.40.20">
    <property type="entry name" value="Ankyrin repeat-containing domain"/>
    <property type="match status" value="3"/>
</dbReference>
<evidence type="ECO:0000313" key="2">
    <source>
        <dbReference type="Proteomes" id="UP001165083"/>
    </source>
</evidence>
<dbReference type="SUPFAM" id="SSF48403">
    <property type="entry name" value="Ankyrin repeat"/>
    <property type="match status" value="1"/>
</dbReference>
<comment type="caution">
    <text evidence="1">The sequence shown here is derived from an EMBL/GenBank/DDBJ whole genome shotgun (WGS) entry which is preliminary data.</text>
</comment>
<name>A0A9W6U4M9_9STRA</name>
<dbReference type="EMBL" id="BSXW01000547">
    <property type="protein sequence ID" value="GMF25293.1"/>
    <property type="molecule type" value="Genomic_DNA"/>
</dbReference>
<dbReference type="InterPro" id="IPR036770">
    <property type="entry name" value="Ankyrin_rpt-contain_sf"/>
</dbReference>
<accession>A0A9W6U4M9</accession>
<organism evidence="1 2">
    <name type="scientific">Phytophthora lilii</name>
    <dbReference type="NCBI Taxonomy" id="2077276"/>
    <lineage>
        <taxon>Eukaryota</taxon>
        <taxon>Sar</taxon>
        <taxon>Stramenopiles</taxon>
        <taxon>Oomycota</taxon>
        <taxon>Peronosporomycetes</taxon>
        <taxon>Peronosporales</taxon>
        <taxon>Peronosporaceae</taxon>
        <taxon>Phytophthora</taxon>
    </lineage>
</organism>
<dbReference type="InterPro" id="IPR052050">
    <property type="entry name" value="SecEffector_AnkRepeat"/>
</dbReference>
<dbReference type="AlphaFoldDB" id="A0A9W6U4M9"/>
<dbReference type="Proteomes" id="UP001165083">
    <property type="component" value="Unassembled WGS sequence"/>
</dbReference>